<dbReference type="EMBL" id="MJMH01000144">
    <property type="protein sequence ID" value="OLQ93876.1"/>
    <property type="molecule type" value="Genomic_DNA"/>
</dbReference>
<evidence type="ECO:0000256" key="1">
    <source>
        <dbReference type="ARBA" id="ARBA00006739"/>
    </source>
</evidence>
<dbReference type="Proteomes" id="UP000186039">
    <property type="component" value="Unassembled WGS sequence"/>
</dbReference>
<feature type="domain" description="Glycosyltransferase 2-like" evidence="4">
    <location>
        <begin position="9"/>
        <end position="92"/>
    </location>
</feature>
<keyword evidence="3" id="KW-0808">Transferase</keyword>
<comment type="caution">
    <text evidence="5">The sequence shown here is derived from an EMBL/GenBank/DDBJ whole genome shotgun (WGS) entry which is preliminary data.</text>
</comment>
<dbReference type="Gene3D" id="3.90.550.10">
    <property type="entry name" value="Spore Coat Polysaccharide Biosynthesis Protein SpsA, Chain A"/>
    <property type="match status" value="1"/>
</dbReference>
<evidence type="ECO:0000259" key="4">
    <source>
        <dbReference type="Pfam" id="PF00535"/>
    </source>
</evidence>
<name>A0ABX3FI68_9VIBR</name>
<dbReference type="Pfam" id="PF00535">
    <property type="entry name" value="Glycos_transf_2"/>
    <property type="match status" value="1"/>
</dbReference>
<protein>
    <recommendedName>
        <fullName evidence="4">Glycosyltransferase 2-like domain-containing protein</fullName>
    </recommendedName>
</protein>
<reference evidence="5 6" key="1">
    <citation type="submission" date="2016-09" db="EMBL/GenBank/DDBJ databases">
        <title>Genomic Taxonomy of the Vibrionaceae.</title>
        <authorList>
            <person name="Gonzalez-Castillo A."/>
            <person name="Gomez-Gil B."/>
            <person name="Enciso-Ibarra K."/>
        </authorList>
    </citation>
    <scope>NUCLEOTIDE SEQUENCE [LARGE SCALE GENOMIC DNA]</scope>
    <source>
        <strain evidence="5 6">CAIM 1902</strain>
    </source>
</reference>
<dbReference type="PANTHER" id="PTHR43179:SF12">
    <property type="entry name" value="GALACTOFURANOSYLTRANSFERASE GLFT2"/>
    <property type="match status" value="1"/>
</dbReference>
<dbReference type="SUPFAM" id="SSF53448">
    <property type="entry name" value="Nucleotide-diphospho-sugar transferases"/>
    <property type="match status" value="1"/>
</dbReference>
<comment type="similarity">
    <text evidence="1">Belongs to the glycosyltransferase 2 family.</text>
</comment>
<evidence type="ECO:0000256" key="2">
    <source>
        <dbReference type="ARBA" id="ARBA00022676"/>
    </source>
</evidence>
<dbReference type="PANTHER" id="PTHR43179">
    <property type="entry name" value="RHAMNOSYLTRANSFERASE WBBL"/>
    <property type="match status" value="1"/>
</dbReference>
<keyword evidence="2" id="KW-0328">Glycosyltransferase</keyword>
<evidence type="ECO:0000313" key="5">
    <source>
        <dbReference type="EMBL" id="OLQ93876.1"/>
    </source>
</evidence>
<dbReference type="InterPro" id="IPR001173">
    <property type="entry name" value="Glyco_trans_2-like"/>
</dbReference>
<gene>
    <name evidence="5" type="ORF">BIY20_08015</name>
</gene>
<accession>A0ABX3FI68</accession>
<proteinExistence type="inferred from homology"/>
<dbReference type="InterPro" id="IPR029044">
    <property type="entry name" value="Nucleotide-diphossugar_trans"/>
</dbReference>
<evidence type="ECO:0000313" key="6">
    <source>
        <dbReference type="Proteomes" id="UP000186039"/>
    </source>
</evidence>
<sequence>MLSKTIGCTYEVVVIDNNSKDDSAAKLAVDFGDRVIIKKNASNRYFSGGFNDALALASGKYVIFLNSDAELSNNAVKLMFDFMEKNDAVGAAEGTIVDDATGAITQTCSLELTERRNLVRSSRVRKMFCKSEYDAYRISNWDRKSDKEVEVICDAFMIARTELLRRFSGFDEALKLYFTEEYLSDKIRESGFQLWHLAEPKVTHRWSSSTKKVSSDFIRAIYKSDERLYFELKKL</sequence>
<organism evidence="5 6">
    <name type="scientific">Vibrio panuliri</name>
    <dbReference type="NCBI Taxonomy" id="1381081"/>
    <lineage>
        <taxon>Bacteria</taxon>
        <taxon>Pseudomonadati</taxon>
        <taxon>Pseudomonadota</taxon>
        <taxon>Gammaproteobacteria</taxon>
        <taxon>Vibrionales</taxon>
        <taxon>Vibrionaceae</taxon>
        <taxon>Vibrio</taxon>
    </lineage>
</organism>
<keyword evidence="6" id="KW-1185">Reference proteome</keyword>
<evidence type="ECO:0000256" key="3">
    <source>
        <dbReference type="ARBA" id="ARBA00022679"/>
    </source>
</evidence>